<dbReference type="EMBL" id="CP027806">
    <property type="protein sequence ID" value="AXJ01100.1"/>
    <property type="molecule type" value="Genomic_DNA"/>
</dbReference>
<sequence length="246" mass="27422">MNSHLKPIAALLSIFFFLSACAELQQFMDQTGVGGGELPLTETEVVNGLKNALEVGAARAADTASQEGGFTNNQLLFIAFPEEARRVENTLRDLGFGSLVDDFVTTLNRSAEEAARSAAPVFRQAVQQMTIQDGFEILRGADNAATDYFRRTTTEELHNLFRPVISQALDNTLATRYWNDIVQQYNRIPFMQPVQTDLVDYTTVRATEGLFTLLEQEEKAIREDPVKRTTDILRRVFGHSSLQPAS</sequence>
<evidence type="ECO:0000313" key="3">
    <source>
        <dbReference type="Proteomes" id="UP000254808"/>
    </source>
</evidence>
<dbReference type="OrthoDB" id="5292580at2"/>
<dbReference type="PROSITE" id="PS51257">
    <property type="entry name" value="PROKAR_LIPOPROTEIN"/>
    <property type="match status" value="1"/>
</dbReference>
<dbReference type="AlphaFoldDB" id="A0A345UKU8"/>
<evidence type="ECO:0000256" key="1">
    <source>
        <dbReference type="SAM" id="SignalP"/>
    </source>
</evidence>
<dbReference type="Proteomes" id="UP000254808">
    <property type="component" value="Chromosome"/>
</dbReference>
<proteinExistence type="predicted"/>
<reference evidence="2 3" key="1">
    <citation type="submission" date="2018-03" db="EMBL/GenBank/DDBJ databases">
        <title>Phenotypic and genomic properties of Cyclonatronum proteinivorum gen. nov., sp. nov., a haloalkaliphilic bacteroidete from soda lakes possessing Na+-translocating rhodopsin.</title>
        <authorList>
            <person name="Toshchakov S.V."/>
            <person name="Korzhenkov A."/>
            <person name="Samarov N.I."/>
            <person name="Kublanov I.V."/>
            <person name="Muntyan M.S."/>
            <person name="Sorokin D.Y."/>
        </authorList>
    </citation>
    <scope>NUCLEOTIDE SEQUENCE [LARGE SCALE GENOMIC DNA]</scope>
    <source>
        <strain evidence="2 3">Omega</strain>
    </source>
</reference>
<dbReference type="Pfam" id="PF13852">
    <property type="entry name" value="DUF4197"/>
    <property type="match status" value="1"/>
</dbReference>
<keyword evidence="1" id="KW-0732">Signal</keyword>
<dbReference type="KEGG" id="cprv:CYPRO_1850"/>
<dbReference type="InterPro" id="IPR025245">
    <property type="entry name" value="DUF4197"/>
</dbReference>
<organism evidence="2 3">
    <name type="scientific">Cyclonatronum proteinivorum</name>
    <dbReference type="NCBI Taxonomy" id="1457365"/>
    <lineage>
        <taxon>Bacteria</taxon>
        <taxon>Pseudomonadati</taxon>
        <taxon>Balneolota</taxon>
        <taxon>Balneolia</taxon>
        <taxon>Balneolales</taxon>
        <taxon>Cyclonatronaceae</taxon>
        <taxon>Cyclonatronum</taxon>
    </lineage>
</organism>
<feature type="signal peptide" evidence="1">
    <location>
        <begin position="1"/>
        <end position="22"/>
    </location>
</feature>
<evidence type="ECO:0008006" key="4">
    <source>
        <dbReference type="Google" id="ProtNLM"/>
    </source>
</evidence>
<feature type="chain" id="PRO_5016765022" description="DUF4197 domain-containing protein" evidence="1">
    <location>
        <begin position="23"/>
        <end position="246"/>
    </location>
</feature>
<name>A0A345UKU8_9BACT</name>
<protein>
    <recommendedName>
        <fullName evidence="4">DUF4197 domain-containing protein</fullName>
    </recommendedName>
</protein>
<dbReference type="RefSeq" id="WP_114984331.1">
    <property type="nucleotide sequence ID" value="NZ_CP027806.1"/>
</dbReference>
<accession>A0A345UKU8</accession>
<keyword evidence="3" id="KW-1185">Reference proteome</keyword>
<gene>
    <name evidence="2" type="ORF">CYPRO_1850</name>
</gene>
<evidence type="ECO:0000313" key="2">
    <source>
        <dbReference type="EMBL" id="AXJ01100.1"/>
    </source>
</evidence>